<feature type="transmembrane region" description="Helical" evidence="1">
    <location>
        <begin position="45"/>
        <end position="65"/>
    </location>
</feature>
<evidence type="ECO:0000256" key="1">
    <source>
        <dbReference type="SAM" id="Phobius"/>
    </source>
</evidence>
<name>A0A1R1EEI1_9BACL</name>
<dbReference type="AlphaFoldDB" id="A0A1R1EEI1"/>
<sequence length="367" mass="39019">MTAPLETRPPVRKIGKWTTAIGLIGLGVIIILQMNQFISFEVLKYVWPTLLILLGIEVVISNVVHANQRVRLGGGSVTILILLLIVSGAQAIYPDWTFLFNKGYLSAVQGSVPAQGEIKRVEVFLNSGKVNVTEAQGSNIAYEGKVRVRTESSQANADKWTNQHWKSETSGDTLTLTLDKHQPDIVLIGGWSMPEDYFNLQVPESVEVEVHTKNSTIDASGLHAGLTAVTSNGTLNVKDIQGKVSAKTSNGRIVATNINGPSELVTNNGTVTANQLGGPVYIRTSNGAVRGDSGIAGNWDVKTSNGSINLTIPEDASAKLTAKTSNSSIKGNIGWVDESDSRATATLGDGQYTVGLATSNGSITVNH</sequence>
<feature type="transmembrane region" description="Helical" evidence="1">
    <location>
        <begin position="20"/>
        <end position="39"/>
    </location>
</feature>
<keyword evidence="5" id="KW-1185">Reference proteome</keyword>
<dbReference type="STRING" id="297318.BK138_28605"/>
<evidence type="ECO:0000313" key="5">
    <source>
        <dbReference type="Proteomes" id="UP000187172"/>
    </source>
</evidence>
<accession>A0A1R1EEI1</accession>
<keyword evidence="1" id="KW-0812">Transmembrane</keyword>
<feature type="transmembrane region" description="Helical" evidence="1">
    <location>
        <begin position="72"/>
        <end position="93"/>
    </location>
</feature>
<dbReference type="InterPro" id="IPR025164">
    <property type="entry name" value="Toastrack_DUF4097"/>
</dbReference>
<gene>
    <name evidence="4" type="ORF">BK138_28605</name>
</gene>
<comment type="caution">
    <text evidence="4">The sequence shown here is derived from an EMBL/GenBank/DDBJ whole genome shotgun (WGS) entry which is preliminary data.</text>
</comment>
<evidence type="ECO:0008006" key="6">
    <source>
        <dbReference type="Google" id="ProtNLM"/>
    </source>
</evidence>
<reference evidence="4 5" key="1">
    <citation type="submission" date="2016-11" db="EMBL/GenBank/DDBJ databases">
        <title>Paenibacillus species isolates.</title>
        <authorList>
            <person name="Beno S.M."/>
        </authorList>
    </citation>
    <scope>NUCLEOTIDE SEQUENCE [LARGE SCALE GENOMIC DNA]</scope>
    <source>
        <strain evidence="4 5">FSL R5-0378</strain>
    </source>
</reference>
<evidence type="ECO:0000259" key="3">
    <source>
        <dbReference type="Pfam" id="PF18917"/>
    </source>
</evidence>
<organism evidence="4 5">
    <name type="scientific">Paenibacillus rhizosphaerae</name>
    <dbReference type="NCBI Taxonomy" id="297318"/>
    <lineage>
        <taxon>Bacteria</taxon>
        <taxon>Bacillati</taxon>
        <taxon>Bacillota</taxon>
        <taxon>Bacilli</taxon>
        <taxon>Bacillales</taxon>
        <taxon>Paenibacillaceae</taxon>
        <taxon>Paenibacillus</taxon>
    </lineage>
</organism>
<dbReference type="Pfam" id="PF13349">
    <property type="entry name" value="DUF4097"/>
    <property type="match status" value="1"/>
</dbReference>
<keyword evidence="1" id="KW-0472">Membrane</keyword>
<evidence type="ECO:0000259" key="2">
    <source>
        <dbReference type="Pfam" id="PF13349"/>
    </source>
</evidence>
<feature type="domain" description="DUF4097" evidence="2">
    <location>
        <begin position="126"/>
        <end position="365"/>
    </location>
</feature>
<proteinExistence type="predicted"/>
<dbReference type="RefSeq" id="WP_076174719.1">
    <property type="nucleotide sequence ID" value="NZ_MRTP01000012.1"/>
</dbReference>
<evidence type="ECO:0000313" key="4">
    <source>
        <dbReference type="EMBL" id="OMF50245.1"/>
    </source>
</evidence>
<dbReference type="InterPro" id="IPR043726">
    <property type="entry name" value="LiaI-LiaF-like_TM1"/>
</dbReference>
<dbReference type="Proteomes" id="UP000187172">
    <property type="component" value="Unassembled WGS sequence"/>
</dbReference>
<keyword evidence="1" id="KW-1133">Transmembrane helix</keyword>
<protein>
    <recommendedName>
        <fullName evidence="6">Adhesin domain-containing protein</fullName>
    </recommendedName>
</protein>
<feature type="domain" description="LiaI-LiaF-like transmembrane region" evidence="3">
    <location>
        <begin position="17"/>
        <end position="58"/>
    </location>
</feature>
<dbReference type="EMBL" id="MRTP01000012">
    <property type="protein sequence ID" value="OMF50245.1"/>
    <property type="molecule type" value="Genomic_DNA"/>
</dbReference>
<dbReference type="Pfam" id="PF18917">
    <property type="entry name" value="LiaI-LiaF-like_TM1"/>
    <property type="match status" value="1"/>
</dbReference>